<protein>
    <submittedName>
        <fullName evidence="1">Uncharacterized protein</fullName>
    </submittedName>
</protein>
<reference evidence="1 2" key="2">
    <citation type="journal article" date="2017" name="Nature">
        <title>The Apostasia genome and the evolution of orchids.</title>
        <authorList>
            <person name="Zhang G.Q."/>
            <person name="Liu K.W."/>
            <person name="Li Z."/>
            <person name="Lohaus R."/>
            <person name="Hsiao Y.Y."/>
            <person name="Niu S.C."/>
            <person name="Wang J.Y."/>
            <person name="Lin Y.C."/>
            <person name="Xu Q."/>
            <person name="Chen L.J."/>
            <person name="Yoshida K."/>
            <person name="Fujiwara S."/>
            <person name="Wang Z.W."/>
            <person name="Zhang Y.Q."/>
            <person name="Mitsuda N."/>
            <person name="Wang M."/>
            <person name="Liu G.H."/>
            <person name="Pecoraro L."/>
            <person name="Huang H.X."/>
            <person name="Xiao X.J."/>
            <person name="Lin M."/>
            <person name="Wu X.Y."/>
            <person name="Wu W.L."/>
            <person name="Chen Y.Y."/>
            <person name="Chang S.B."/>
            <person name="Sakamoto S."/>
            <person name="Ohme-Takagi M."/>
            <person name="Yagi M."/>
            <person name="Zeng S.J."/>
            <person name="Shen C.Y."/>
            <person name="Yeh C.M."/>
            <person name="Luo Y.B."/>
            <person name="Tsai W.C."/>
            <person name="Van de Peer Y."/>
            <person name="Liu Z.J."/>
        </authorList>
    </citation>
    <scope>NUCLEOTIDE SEQUENCE [LARGE SCALE GENOMIC DNA]</scope>
    <source>
        <tissue evidence="1">The whole plant</tissue>
    </source>
</reference>
<dbReference type="Proteomes" id="UP000233837">
    <property type="component" value="Unassembled WGS sequence"/>
</dbReference>
<sequence length="110" mass="12745">MRVLKKLNIVKIPKKYLLLRWSAIARKYIYSGGFIFRNHINKSTYQISTQAQGNELAKQYMLAAMKDMVKNIYLMGRLKIISSLEIGRVVAFEMQNLKIQGISNTKLKGY</sequence>
<accession>A0A2I0X0E1</accession>
<organism evidence="1 2">
    <name type="scientific">Dendrobium catenatum</name>
    <dbReference type="NCBI Taxonomy" id="906689"/>
    <lineage>
        <taxon>Eukaryota</taxon>
        <taxon>Viridiplantae</taxon>
        <taxon>Streptophyta</taxon>
        <taxon>Embryophyta</taxon>
        <taxon>Tracheophyta</taxon>
        <taxon>Spermatophyta</taxon>
        <taxon>Magnoliopsida</taxon>
        <taxon>Liliopsida</taxon>
        <taxon>Asparagales</taxon>
        <taxon>Orchidaceae</taxon>
        <taxon>Epidendroideae</taxon>
        <taxon>Malaxideae</taxon>
        <taxon>Dendrobiinae</taxon>
        <taxon>Dendrobium</taxon>
    </lineage>
</organism>
<name>A0A2I0X0E1_9ASPA</name>
<keyword evidence="2" id="KW-1185">Reference proteome</keyword>
<evidence type="ECO:0000313" key="1">
    <source>
        <dbReference type="EMBL" id="PKU81370.1"/>
    </source>
</evidence>
<evidence type="ECO:0000313" key="2">
    <source>
        <dbReference type="Proteomes" id="UP000233837"/>
    </source>
</evidence>
<dbReference type="AlphaFoldDB" id="A0A2I0X0E1"/>
<gene>
    <name evidence="1" type="ORF">MA16_Dca017408</name>
</gene>
<proteinExistence type="predicted"/>
<dbReference type="EMBL" id="KZ502253">
    <property type="protein sequence ID" value="PKU81370.1"/>
    <property type="molecule type" value="Genomic_DNA"/>
</dbReference>
<reference evidence="1 2" key="1">
    <citation type="journal article" date="2016" name="Sci. Rep.">
        <title>The Dendrobium catenatum Lindl. genome sequence provides insights into polysaccharide synthase, floral development and adaptive evolution.</title>
        <authorList>
            <person name="Zhang G.Q."/>
            <person name="Xu Q."/>
            <person name="Bian C."/>
            <person name="Tsai W.C."/>
            <person name="Yeh C.M."/>
            <person name="Liu K.W."/>
            <person name="Yoshida K."/>
            <person name="Zhang L.S."/>
            <person name="Chang S.B."/>
            <person name="Chen F."/>
            <person name="Shi Y."/>
            <person name="Su Y.Y."/>
            <person name="Zhang Y.Q."/>
            <person name="Chen L.J."/>
            <person name="Yin Y."/>
            <person name="Lin M."/>
            <person name="Huang H."/>
            <person name="Deng H."/>
            <person name="Wang Z.W."/>
            <person name="Zhu S.L."/>
            <person name="Zhao X."/>
            <person name="Deng C."/>
            <person name="Niu S.C."/>
            <person name="Huang J."/>
            <person name="Wang M."/>
            <person name="Liu G.H."/>
            <person name="Yang H.J."/>
            <person name="Xiao X.J."/>
            <person name="Hsiao Y.Y."/>
            <person name="Wu W.L."/>
            <person name="Chen Y.Y."/>
            <person name="Mitsuda N."/>
            <person name="Ohme-Takagi M."/>
            <person name="Luo Y.B."/>
            <person name="Van de Peer Y."/>
            <person name="Liu Z.J."/>
        </authorList>
    </citation>
    <scope>NUCLEOTIDE SEQUENCE [LARGE SCALE GENOMIC DNA]</scope>
    <source>
        <tissue evidence="1">The whole plant</tissue>
    </source>
</reference>